<dbReference type="GO" id="GO:0004619">
    <property type="term" value="F:phosphoglycerate mutase activity"/>
    <property type="evidence" value="ECO:0007669"/>
    <property type="project" value="UniProtKB-UniRule"/>
</dbReference>
<feature type="binding site" evidence="9 13">
    <location>
        <position position="424"/>
    </location>
    <ligand>
        <name>Mn(2+)</name>
        <dbReference type="ChEBI" id="CHEBI:29035"/>
        <label>2</label>
    </ligand>
</feature>
<dbReference type="FunFam" id="3.40.1450.10:FF:000002">
    <property type="entry name" value="2,3-bisphosphoglycerate-independent phosphoglycerate mutase"/>
    <property type="match status" value="1"/>
</dbReference>
<dbReference type="GO" id="GO:0006007">
    <property type="term" value="P:glucose catabolic process"/>
    <property type="evidence" value="ECO:0007669"/>
    <property type="project" value="InterPro"/>
</dbReference>
<feature type="domain" description="BPG-independent PGAM N-terminal" evidence="15">
    <location>
        <begin position="81"/>
        <end position="279"/>
    </location>
</feature>
<name>A0A0S4T2A3_CAMHY</name>
<dbReference type="HAMAP" id="MF_01038">
    <property type="entry name" value="GpmI"/>
    <property type="match status" value="1"/>
</dbReference>
<dbReference type="Pfam" id="PF01676">
    <property type="entry name" value="Metalloenzyme"/>
    <property type="match status" value="1"/>
</dbReference>
<feature type="binding site" evidence="9 13">
    <location>
        <position position="382"/>
    </location>
    <ligand>
        <name>Mn(2+)</name>
        <dbReference type="ChEBI" id="CHEBI:29035"/>
        <label>1</label>
    </ligand>
</feature>
<dbReference type="InterPro" id="IPR036646">
    <property type="entry name" value="PGAM_B_sf"/>
</dbReference>
<evidence type="ECO:0000256" key="11">
    <source>
        <dbReference type="PIRSR" id="PIRSR001492-1"/>
    </source>
</evidence>
<keyword evidence="6 9" id="KW-0324">Glycolysis</keyword>
<evidence type="ECO:0000313" key="16">
    <source>
        <dbReference type="EMBL" id="CUU87988.1"/>
    </source>
</evidence>
<dbReference type="InterPro" id="IPR006124">
    <property type="entry name" value="Metalloenzyme"/>
</dbReference>
<feature type="binding site" evidence="9 13">
    <location>
        <position position="11"/>
    </location>
    <ligand>
        <name>Mn(2+)</name>
        <dbReference type="ChEBI" id="CHEBI:29035"/>
        <label>2</label>
    </ligand>
</feature>
<dbReference type="RefSeq" id="WP_059426615.1">
    <property type="nucleotide sequence ID" value="NZ_FAUT01000002.1"/>
</dbReference>
<dbReference type="GO" id="GO:0006096">
    <property type="term" value="P:glycolytic process"/>
    <property type="evidence" value="ECO:0007669"/>
    <property type="project" value="UniProtKB-UniRule"/>
</dbReference>
<dbReference type="EMBL" id="FAVB01000006">
    <property type="protein sequence ID" value="CUU89393.1"/>
    <property type="molecule type" value="Genomic_DNA"/>
</dbReference>
<keyword evidence="8 9" id="KW-0413">Isomerase</keyword>
<evidence type="ECO:0000256" key="2">
    <source>
        <dbReference type="ARBA" id="ARBA00002315"/>
    </source>
</evidence>
<comment type="catalytic activity">
    <reaction evidence="1 9">
        <text>(2R)-2-phosphoglycerate = (2R)-3-phosphoglycerate</text>
        <dbReference type="Rhea" id="RHEA:15901"/>
        <dbReference type="ChEBI" id="CHEBI:58272"/>
        <dbReference type="ChEBI" id="CHEBI:58289"/>
        <dbReference type="EC" id="5.4.2.12"/>
    </reaction>
</comment>
<dbReference type="SUPFAM" id="SSF64158">
    <property type="entry name" value="2,3-Bisphosphoglycerate-independent phosphoglycerate mutase, substrate-binding domain"/>
    <property type="match status" value="1"/>
</dbReference>
<evidence type="ECO:0000256" key="4">
    <source>
        <dbReference type="ARBA" id="ARBA00008819"/>
    </source>
</evidence>
<dbReference type="NCBIfam" id="TIGR01307">
    <property type="entry name" value="pgm_bpd_ind"/>
    <property type="match status" value="1"/>
</dbReference>
<accession>A0A0S4T2A3</accession>
<feature type="binding site" evidence="9 13">
    <location>
        <position position="441"/>
    </location>
    <ligand>
        <name>Mn(2+)</name>
        <dbReference type="ChEBI" id="CHEBI:29035"/>
        <label>1</label>
    </ligand>
</feature>
<keyword evidence="5 9" id="KW-0479">Metal-binding</keyword>
<dbReference type="InterPro" id="IPR005995">
    <property type="entry name" value="Pgm_bpd_ind"/>
</dbReference>
<reference evidence="18 19" key="1">
    <citation type="submission" date="2015-11" db="EMBL/GenBank/DDBJ databases">
        <authorList>
            <consortium name="Pathogen Informatics"/>
        </authorList>
    </citation>
    <scope>NUCLEOTIDE SEQUENCE [LARGE SCALE GENOMIC DNA]</scope>
    <source>
        <strain evidence="17 18">006A-0059</strain>
        <strain evidence="16 19">006A-0191</strain>
    </source>
</reference>
<dbReference type="SUPFAM" id="SSF53649">
    <property type="entry name" value="Alkaline phosphatase-like"/>
    <property type="match status" value="1"/>
</dbReference>
<dbReference type="EMBL" id="FAUW01000005">
    <property type="protein sequence ID" value="CUU87988.1"/>
    <property type="molecule type" value="Genomic_DNA"/>
</dbReference>
<organism evidence="17 18">
    <name type="scientific">Campylobacter hyointestinalis subsp. hyointestinalis</name>
    <dbReference type="NCBI Taxonomy" id="91352"/>
    <lineage>
        <taxon>Bacteria</taxon>
        <taxon>Pseudomonadati</taxon>
        <taxon>Campylobacterota</taxon>
        <taxon>Epsilonproteobacteria</taxon>
        <taxon>Campylobacterales</taxon>
        <taxon>Campylobacteraceae</taxon>
        <taxon>Campylobacter</taxon>
    </lineage>
</organism>
<dbReference type="PANTHER" id="PTHR31637">
    <property type="entry name" value="2,3-BISPHOSPHOGLYCERATE-INDEPENDENT PHOSPHOGLYCERATE MUTASE"/>
    <property type="match status" value="1"/>
</dbReference>
<gene>
    <name evidence="9 17" type="primary">gpmI</name>
    <name evidence="17" type="ORF">ERS686654_01987</name>
    <name evidence="16" type="ORF">ERS739220_01830</name>
</gene>
<dbReference type="InterPro" id="IPR017850">
    <property type="entry name" value="Alkaline_phosphatase_core_sf"/>
</dbReference>
<dbReference type="InterPro" id="IPR011258">
    <property type="entry name" value="BPG-indep_PGM_N"/>
</dbReference>
<evidence type="ECO:0000313" key="19">
    <source>
        <dbReference type="Proteomes" id="UP000052257"/>
    </source>
</evidence>
<comment type="pathway">
    <text evidence="3 9">Carbohydrate degradation; glycolysis; pyruvate from D-glyceraldehyde 3-phosphate: step 3/5.</text>
</comment>
<dbReference type="GO" id="GO:0005829">
    <property type="term" value="C:cytosol"/>
    <property type="evidence" value="ECO:0007669"/>
    <property type="project" value="TreeGrafter"/>
</dbReference>
<evidence type="ECO:0000313" key="17">
    <source>
        <dbReference type="EMBL" id="CUU89393.1"/>
    </source>
</evidence>
<evidence type="ECO:0000256" key="9">
    <source>
        <dbReference type="HAMAP-Rule" id="MF_01038"/>
    </source>
</evidence>
<evidence type="ECO:0000256" key="5">
    <source>
        <dbReference type="ARBA" id="ARBA00022723"/>
    </source>
</evidence>
<feature type="binding site" evidence="9 12">
    <location>
        <position position="179"/>
    </location>
    <ligand>
        <name>substrate</name>
    </ligand>
</feature>
<comment type="cofactor">
    <cofactor evidence="9">
        <name>Mn(2+)</name>
        <dbReference type="ChEBI" id="CHEBI:29035"/>
    </cofactor>
    <text evidence="9">Binds 2 manganese ions per subunit.</text>
</comment>
<dbReference type="Gene3D" id="3.40.1450.10">
    <property type="entry name" value="BPG-independent phosphoglycerate mutase, domain B"/>
    <property type="match status" value="1"/>
</dbReference>
<protein>
    <recommendedName>
        <fullName evidence="9 10">2,3-bisphosphoglycerate-independent phosphoglycerate mutase</fullName>
        <shortName evidence="9">BPG-independent PGAM</shortName>
        <shortName evidence="9">Phosphoglyceromutase</shortName>
        <shortName evidence="9">iPGM</shortName>
        <ecNumber evidence="9 10">5.4.2.12</ecNumber>
    </recommendedName>
</protein>
<feature type="binding site" evidence="9 12">
    <location>
        <begin position="147"/>
        <end position="148"/>
    </location>
    <ligand>
        <name>substrate</name>
    </ligand>
</feature>
<accession>A0A9W5AVA4</accession>
<feature type="binding site" evidence="9 13">
    <location>
        <position position="386"/>
    </location>
    <ligand>
        <name>Mn(2+)</name>
        <dbReference type="ChEBI" id="CHEBI:29035"/>
        <label>1</label>
    </ligand>
</feature>
<evidence type="ECO:0000256" key="8">
    <source>
        <dbReference type="ARBA" id="ARBA00023235"/>
    </source>
</evidence>
<sequence length="487" mass="54334">MNKKCILVITDGIGYNKSNDFNAFAAAKKPTYDYLFKNVPMNYIKTSGLSVGLPEGQMGNSEVGHMTIGSGRILYQNLVKIDKAIEDKSIEKNEALLNLINKVKRVHIIGLYSDGGVHSHLRHFDEICKICEQKGLQTYAHAITDGRDVSPTSGLNFIKSLESKFKIASISGRFYAMDRDKRWDRVKTAYETIANNANLVPNTPSDYIQKSYDKEIFDEFIEPASFMDFGGIRQDDGIIFINFRNDRAREICAALSQRNFSEWERENFCENLITMTEYDAKFSFPIMFKNDEIKDTLAEVIAKNGLTQLHTAETEKYAHVTFFFNGGKEELVQNETRILVPSPKVKTYDEKPQMSAYEVTDVVVKALNDGIDFIVVNFANGDMVGHTGSIEAATKAVEAVDECLGKVIKAAKENGYAYMQISDHGNCEAMKDKNGDPLTNHTTFDVFGFIISEGVTSVKPGGLSNIAPSVLKLMGLEIPSAMDEPLI</sequence>
<evidence type="ECO:0000256" key="3">
    <source>
        <dbReference type="ARBA" id="ARBA00004798"/>
    </source>
</evidence>
<feature type="binding site" evidence="9 13">
    <location>
        <position position="423"/>
    </location>
    <ligand>
        <name>Mn(2+)</name>
        <dbReference type="ChEBI" id="CHEBI:29035"/>
        <label>2</label>
    </ligand>
</feature>
<evidence type="ECO:0000256" key="1">
    <source>
        <dbReference type="ARBA" id="ARBA00000370"/>
    </source>
</evidence>
<feature type="binding site" evidence="9 13">
    <location>
        <position position="61"/>
    </location>
    <ligand>
        <name>Mn(2+)</name>
        <dbReference type="ChEBI" id="CHEBI:29035"/>
        <label>2</label>
    </ligand>
</feature>
<evidence type="ECO:0000256" key="12">
    <source>
        <dbReference type="PIRSR" id="PIRSR001492-2"/>
    </source>
</evidence>
<keyword evidence="7 9" id="KW-0464">Manganese</keyword>
<dbReference type="PANTHER" id="PTHR31637:SF0">
    <property type="entry name" value="2,3-BISPHOSPHOGLYCERATE-INDEPENDENT PHOSPHOGLYCERATE MUTASE"/>
    <property type="match status" value="1"/>
</dbReference>
<dbReference type="UniPathway" id="UPA00109">
    <property type="reaction ID" value="UER00186"/>
</dbReference>
<dbReference type="Proteomes" id="UP000052237">
    <property type="component" value="Unassembled WGS sequence"/>
</dbReference>
<feature type="binding site" evidence="9 12">
    <location>
        <position position="118"/>
    </location>
    <ligand>
        <name>substrate</name>
    </ligand>
</feature>
<dbReference type="EC" id="5.4.2.12" evidence="9 10"/>
<dbReference type="Proteomes" id="UP000052257">
    <property type="component" value="Unassembled WGS sequence"/>
</dbReference>
<dbReference type="PIRSF" id="PIRSF001492">
    <property type="entry name" value="IPGAM"/>
    <property type="match status" value="1"/>
</dbReference>
<feature type="binding site" evidence="9 12">
    <location>
        <position position="173"/>
    </location>
    <ligand>
        <name>substrate</name>
    </ligand>
</feature>
<comment type="function">
    <text evidence="2 9">Catalyzes the interconversion of 2-phosphoglycerate and 3-phosphoglycerate.</text>
</comment>
<proteinExistence type="inferred from homology"/>
<evidence type="ECO:0000256" key="10">
    <source>
        <dbReference type="NCBIfam" id="TIGR01307"/>
    </source>
</evidence>
<feature type="domain" description="Metalloenzyme" evidence="14">
    <location>
        <begin position="3"/>
        <end position="477"/>
    </location>
</feature>
<evidence type="ECO:0000259" key="15">
    <source>
        <dbReference type="Pfam" id="PF06415"/>
    </source>
</evidence>
<feature type="active site" description="Phosphoserine intermediate" evidence="9 11">
    <location>
        <position position="61"/>
    </location>
</feature>
<feature type="binding site" evidence="9 12">
    <location>
        <position position="316"/>
    </location>
    <ligand>
        <name>substrate</name>
    </ligand>
</feature>
<dbReference type="CDD" id="cd16010">
    <property type="entry name" value="iPGM"/>
    <property type="match status" value="1"/>
</dbReference>
<keyword evidence="18" id="KW-1185">Reference proteome</keyword>
<evidence type="ECO:0000313" key="18">
    <source>
        <dbReference type="Proteomes" id="UP000052237"/>
    </source>
</evidence>
<comment type="subunit">
    <text evidence="9">Monomer.</text>
</comment>
<evidence type="ECO:0000256" key="7">
    <source>
        <dbReference type="ARBA" id="ARBA00023211"/>
    </source>
</evidence>
<feature type="binding site" evidence="9 12">
    <location>
        <begin position="244"/>
        <end position="247"/>
    </location>
    <ligand>
        <name>substrate</name>
    </ligand>
</feature>
<evidence type="ECO:0000256" key="13">
    <source>
        <dbReference type="PIRSR" id="PIRSR001492-3"/>
    </source>
</evidence>
<dbReference type="Gene3D" id="3.40.720.10">
    <property type="entry name" value="Alkaline Phosphatase, subunit A"/>
    <property type="match status" value="1"/>
</dbReference>
<dbReference type="AlphaFoldDB" id="A0A0S4T2A3"/>
<dbReference type="Pfam" id="PF06415">
    <property type="entry name" value="iPGM_N"/>
    <property type="match status" value="1"/>
</dbReference>
<evidence type="ECO:0000259" key="14">
    <source>
        <dbReference type="Pfam" id="PF01676"/>
    </source>
</evidence>
<comment type="similarity">
    <text evidence="4 9">Belongs to the BPG-independent phosphoglycerate mutase family.</text>
</comment>
<comment type="caution">
    <text evidence="17">The sequence shown here is derived from an EMBL/GenBank/DDBJ whole genome shotgun (WGS) entry which is preliminary data.</text>
</comment>
<evidence type="ECO:0000256" key="6">
    <source>
        <dbReference type="ARBA" id="ARBA00023152"/>
    </source>
</evidence>
<dbReference type="GO" id="GO:0030145">
    <property type="term" value="F:manganese ion binding"/>
    <property type="evidence" value="ECO:0007669"/>
    <property type="project" value="UniProtKB-UniRule"/>
</dbReference>